<sequence>MKAFIFVIFFSILSSFTTNAQDSLAQTPAIPARRSPVPLNRSTEALGISPKVQQKIKTITNPPINIALFAVDRRTEQEAGNSDVVMIISINQLNGKIKMASIMRDTYVKIEGKGMHKINAAYAIGGPQLAIKTINQNFDLDIKDYMNVDFYSASKIVDALNGIMVNVKTEELPYLNNYLDELAIYEKIPAVHVQNPGLQKLNGKQTVAYTRIRAVGKGDYERTERQRSVLISIFDKLKNSGQEIFPVFASEVLPNIETSMANFTLLNFAGSILKSKNKTIEQARFPLDKEGVGKRINNIWYLTTDQKVTANSIHNFIYKSITASKK</sequence>
<dbReference type="STRING" id="430522.BFS30_06770"/>
<evidence type="ECO:0000256" key="1">
    <source>
        <dbReference type="ARBA" id="ARBA00006068"/>
    </source>
</evidence>
<feature type="chain" id="PRO_5010360579" evidence="2">
    <location>
        <begin position="21"/>
        <end position="326"/>
    </location>
</feature>
<proteinExistence type="inferred from homology"/>
<dbReference type="PANTHER" id="PTHR33392">
    <property type="entry name" value="POLYISOPRENYL-TEICHOIC ACID--PEPTIDOGLYCAN TEICHOIC ACID TRANSFERASE TAGU"/>
    <property type="match status" value="1"/>
</dbReference>
<dbReference type="Pfam" id="PF03816">
    <property type="entry name" value="LytR_cpsA_psr"/>
    <property type="match status" value="1"/>
</dbReference>
<dbReference type="OrthoDB" id="9782542at2"/>
<dbReference type="RefSeq" id="WP_074608250.1">
    <property type="nucleotide sequence ID" value="NZ_FNGY01000005.1"/>
</dbReference>
<dbReference type="InterPro" id="IPR050922">
    <property type="entry name" value="LytR/CpsA/Psr_CW_biosynth"/>
</dbReference>
<keyword evidence="2" id="KW-0732">Signal</keyword>
<evidence type="ECO:0000256" key="2">
    <source>
        <dbReference type="SAM" id="SignalP"/>
    </source>
</evidence>
<gene>
    <name evidence="4" type="ORF">SAMN05421820_105142</name>
</gene>
<dbReference type="InterPro" id="IPR004474">
    <property type="entry name" value="LytR_CpsA_psr"/>
</dbReference>
<name>A0A1G9WF27_9SPHI</name>
<evidence type="ECO:0000259" key="3">
    <source>
        <dbReference type="Pfam" id="PF03816"/>
    </source>
</evidence>
<evidence type="ECO:0000313" key="4">
    <source>
        <dbReference type="EMBL" id="SDM82635.1"/>
    </source>
</evidence>
<evidence type="ECO:0000313" key="5">
    <source>
        <dbReference type="Proteomes" id="UP000183200"/>
    </source>
</evidence>
<accession>A0A1G9WF27</accession>
<reference evidence="5" key="1">
    <citation type="submission" date="2016-10" db="EMBL/GenBank/DDBJ databases">
        <authorList>
            <person name="Varghese N."/>
            <person name="Submissions S."/>
        </authorList>
    </citation>
    <scope>NUCLEOTIDE SEQUENCE [LARGE SCALE GENOMIC DNA]</scope>
    <source>
        <strain evidence="5">DSM 19110</strain>
    </source>
</reference>
<dbReference type="AlphaFoldDB" id="A0A1G9WF27"/>
<dbReference type="PANTHER" id="PTHR33392:SF6">
    <property type="entry name" value="POLYISOPRENYL-TEICHOIC ACID--PEPTIDOGLYCAN TEICHOIC ACID TRANSFERASE TAGU"/>
    <property type="match status" value="1"/>
</dbReference>
<dbReference type="Proteomes" id="UP000183200">
    <property type="component" value="Unassembled WGS sequence"/>
</dbReference>
<feature type="domain" description="Cell envelope-related transcriptional attenuator" evidence="3">
    <location>
        <begin position="81"/>
        <end position="238"/>
    </location>
</feature>
<feature type="signal peptide" evidence="2">
    <location>
        <begin position="1"/>
        <end position="20"/>
    </location>
</feature>
<organism evidence="4 5">
    <name type="scientific">Pedobacter steynii</name>
    <dbReference type="NCBI Taxonomy" id="430522"/>
    <lineage>
        <taxon>Bacteria</taxon>
        <taxon>Pseudomonadati</taxon>
        <taxon>Bacteroidota</taxon>
        <taxon>Sphingobacteriia</taxon>
        <taxon>Sphingobacteriales</taxon>
        <taxon>Sphingobacteriaceae</taxon>
        <taxon>Pedobacter</taxon>
    </lineage>
</organism>
<keyword evidence="5" id="KW-1185">Reference proteome</keyword>
<dbReference type="EMBL" id="FNGY01000005">
    <property type="protein sequence ID" value="SDM82635.1"/>
    <property type="molecule type" value="Genomic_DNA"/>
</dbReference>
<dbReference type="Gene3D" id="3.40.630.190">
    <property type="entry name" value="LCP protein"/>
    <property type="match status" value="1"/>
</dbReference>
<protein>
    <submittedName>
        <fullName evidence="4">Cell envelope-related function transcriptional attenuator common domain-containing protein</fullName>
    </submittedName>
</protein>
<comment type="similarity">
    <text evidence="1">Belongs to the LytR/CpsA/Psr (LCP) family.</text>
</comment>
<dbReference type="NCBIfam" id="TIGR00350">
    <property type="entry name" value="lytR_cpsA_psr"/>
    <property type="match status" value="1"/>
</dbReference>